<evidence type="ECO:0000313" key="2">
    <source>
        <dbReference type="Proteomes" id="UP000637720"/>
    </source>
</evidence>
<name>A0A8J3BG52_9BACI</name>
<reference evidence="1" key="2">
    <citation type="submission" date="2020-09" db="EMBL/GenBank/DDBJ databases">
        <authorList>
            <person name="Sun Q."/>
            <person name="Ohkuma M."/>
        </authorList>
    </citation>
    <scope>NUCLEOTIDE SEQUENCE</scope>
    <source>
        <strain evidence="1">JCM 14719</strain>
    </source>
</reference>
<protein>
    <submittedName>
        <fullName evidence="1">Uncharacterized protein</fullName>
    </submittedName>
</protein>
<dbReference type="Proteomes" id="UP000637720">
    <property type="component" value="Unassembled WGS sequence"/>
</dbReference>
<organism evidence="1 2">
    <name type="scientific">Calditerricola satsumensis</name>
    <dbReference type="NCBI Taxonomy" id="373054"/>
    <lineage>
        <taxon>Bacteria</taxon>
        <taxon>Bacillati</taxon>
        <taxon>Bacillota</taxon>
        <taxon>Bacilli</taxon>
        <taxon>Bacillales</taxon>
        <taxon>Bacillaceae</taxon>
        <taxon>Calditerricola</taxon>
    </lineage>
</organism>
<reference evidence="1" key="1">
    <citation type="journal article" date="2014" name="Int. J. Syst. Evol. Microbiol.">
        <title>Complete genome sequence of Corynebacterium casei LMG S-19264T (=DSM 44701T), isolated from a smear-ripened cheese.</title>
        <authorList>
            <consortium name="US DOE Joint Genome Institute (JGI-PGF)"/>
            <person name="Walter F."/>
            <person name="Albersmeier A."/>
            <person name="Kalinowski J."/>
            <person name="Ruckert C."/>
        </authorList>
    </citation>
    <scope>NUCLEOTIDE SEQUENCE</scope>
    <source>
        <strain evidence="1">JCM 14719</strain>
    </source>
</reference>
<evidence type="ECO:0000313" key="1">
    <source>
        <dbReference type="EMBL" id="GGK08098.1"/>
    </source>
</evidence>
<gene>
    <name evidence="1" type="ORF">GCM10007043_22700</name>
</gene>
<dbReference type="AlphaFoldDB" id="A0A8J3BG52"/>
<keyword evidence="2" id="KW-1185">Reference proteome</keyword>
<dbReference type="EMBL" id="BMOF01000072">
    <property type="protein sequence ID" value="GGK08098.1"/>
    <property type="molecule type" value="Genomic_DNA"/>
</dbReference>
<accession>A0A8J3BG52</accession>
<comment type="caution">
    <text evidence="1">The sequence shown here is derived from an EMBL/GenBank/DDBJ whole genome shotgun (WGS) entry which is preliminary data.</text>
</comment>
<sequence>MPAAARSFYRNPANVAGLQALPWLDVRGAHYFDLVLTHMAYTAVQTQNENGYWETHPKANWLAREYKIGHRYMDNRRNVDNATFLHRFAQRKPDPAIRASLA</sequence>
<proteinExistence type="predicted"/>